<reference evidence="5" key="1">
    <citation type="submission" date="2020-10" db="EMBL/GenBank/DDBJ databases">
        <authorList>
            <person name="Gilroy R."/>
        </authorList>
    </citation>
    <scope>NUCLEOTIDE SEQUENCE</scope>
    <source>
        <strain evidence="5">ChiHcec3-11533</strain>
    </source>
</reference>
<accession>A0A9D1IBV8</accession>
<evidence type="ECO:0000313" key="5">
    <source>
        <dbReference type="EMBL" id="HIU34550.1"/>
    </source>
</evidence>
<evidence type="ECO:0000313" key="6">
    <source>
        <dbReference type="Proteomes" id="UP000824072"/>
    </source>
</evidence>
<dbReference type="PROSITE" id="PS00583">
    <property type="entry name" value="PFKB_KINASES_1"/>
    <property type="match status" value="1"/>
</dbReference>
<proteinExistence type="inferred from homology"/>
<dbReference type="GO" id="GO:0005829">
    <property type="term" value="C:cytosol"/>
    <property type="evidence" value="ECO:0007669"/>
    <property type="project" value="TreeGrafter"/>
</dbReference>
<dbReference type="GO" id="GO:0016301">
    <property type="term" value="F:kinase activity"/>
    <property type="evidence" value="ECO:0007669"/>
    <property type="project" value="UniProtKB-KW"/>
</dbReference>
<comment type="similarity">
    <text evidence="1">Belongs to the carbohydrate kinase PfkB family.</text>
</comment>
<dbReference type="InterPro" id="IPR002173">
    <property type="entry name" value="Carboh/pur_kinase_PfkB_CS"/>
</dbReference>
<evidence type="ECO:0000256" key="3">
    <source>
        <dbReference type="ARBA" id="ARBA00022777"/>
    </source>
</evidence>
<keyword evidence="2" id="KW-0808">Transferase</keyword>
<dbReference type="GO" id="GO:0006796">
    <property type="term" value="P:phosphate-containing compound metabolic process"/>
    <property type="evidence" value="ECO:0007669"/>
    <property type="project" value="UniProtKB-ARBA"/>
</dbReference>
<dbReference type="Pfam" id="PF00294">
    <property type="entry name" value="PfkB"/>
    <property type="match status" value="1"/>
</dbReference>
<dbReference type="InterPro" id="IPR029056">
    <property type="entry name" value="Ribokinase-like"/>
</dbReference>
<dbReference type="PRINTS" id="PR00990">
    <property type="entry name" value="RIBOKINASE"/>
</dbReference>
<protein>
    <submittedName>
        <fullName evidence="5">Carbohydrate kinase family protein</fullName>
    </submittedName>
</protein>
<gene>
    <name evidence="5" type="ORF">IAB02_08305</name>
</gene>
<evidence type="ECO:0000259" key="4">
    <source>
        <dbReference type="Pfam" id="PF00294"/>
    </source>
</evidence>
<reference evidence="5" key="2">
    <citation type="journal article" date="2021" name="PeerJ">
        <title>Extensive microbial diversity within the chicken gut microbiome revealed by metagenomics and culture.</title>
        <authorList>
            <person name="Gilroy R."/>
            <person name="Ravi A."/>
            <person name="Getino M."/>
            <person name="Pursley I."/>
            <person name="Horton D.L."/>
            <person name="Alikhan N.F."/>
            <person name="Baker D."/>
            <person name="Gharbi K."/>
            <person name="Hall N."/>
            <person name="Watson M."/>
            <person name="Adriaenssens E.M."/>
            <person name="Foster-Nyarko E."/>
            <person name="Jarju S."/>
            <person name="Secka A."/>
            <person name="Antonio M."/>
            <person name="Oren A."/>
            <person name="Chaudhuri R.R."/>
            <person name="La Ragione R."/>
            <person name="Hildebrand F."/>
            <person name="Pallen M.J."/>
        </authorList>
    </citation>
    <scope>NUCLEOTIDE SEQUENCE</scope>
    <source>
        <strain evidence="5">ChiHcec3-11533</strain>
    </source>
</reference>
<organism evidence="5 6">
    <name type="scientific">Candidatus Pullichristensenella excrementigallinarum</name>
    <dbReference type="NCBI Taxonomy" id="2840907"/>
    <lineage>
        <taxon>Bacteria</taxon>
        <taxon>Bacillati</taxon>
        <taxon>Bacillota</taxon>
        <taxon>Clostridia</taxon>
        <taxon>Candidatus Pullichristensenella</taxon>
    </lineage>
</organism>
<dbReference type="InterPro" id="IPR002139">
    <property type="entry name" value="Ribo/fructo_kinase"/>
</dbReference>
<dbReference type="InterPro" id="IPR011611">
    <property type="entry name" value="PfkB_dom"/>
</dbReference>
<keyword evidence="3 5" id="KW-0418">Kinase</keyword>
<feature type="domain" description="Carbohydrate kinase PfkB" evidence="4">
    <location>
        <begin position="7"/>
        <end position="292"/>
    </location>
</feature>
<dbReference type="AlphaFoldDB" id="A0A9D1IBV8"/>
<evidence type="ECO:0000256" key="1">
    <source>
        <dbReference type="ARBA" id="ARBA00010688"/>
    </source>
</evidence>
<evidence type="ECO:0000256" key="2">
    <source>
        <dbReference type="ARBA" id="ARBA00022679"/>
    </source>
</evidence>
<dbReference type="SUPFAM" id="SSF53613">
    <property type="entry name" value="Ribokinase-like"/>
    <property type="match status" value="1"/>
</dbReference>
<dbReference type="CDD" id="cd01166">
    <property type="entry name" value="KdgK"/>
    <property type="match status" value="1"/>
</dbReference>
<dbReference type="PANTHER" id="PTHR10584">
    <property type="entry name" value="SUGAR KINASE"/>
    <property type="match status" value="1"/>
</dbReference>
<dbReference type="EMBL" id="DVMU01000185">
    <property type="protein sequence ID" value="HIU34550.1"/>
    <property type="molecule type" value="Genomic_DNA"/>
</dbReference>
<dbReference type="Proteomes" id="UP000824072">
    <property type="component" value="Unassembled WGS sequence"/>
</dbReference>
<comment type="caution">
    <text evidence="5">The sequence shown here is derived from an EMBL/GenBank/DDBJ whole genome shotgun (WGS) entry which is preliminary data.</text>
</comment>
<dbReference type="PANTHER" id="PTHR10584:SF166">
    <property type="entry name" value="RIBOKINASE"/>
    <property type="match status" value="1"/>
</dbReference>
<name>A0A9D1IBV8_9FIRM</name>
<dbReference type="Gene3D" id="3.40.1190.20">
    <property type="match status" value="1"/>
</dbReference>
<sequence>MAEKFDVVNVGMINFDINVKTFDPNGLVNKVTDVDEISLALGGDAQNCAFTLSRLGMRTALVGAVGRDKAGEICVRAEREAGIDTSMICYKDVQTGTAIQLFQTSEAAVLNCSGANASFCLEDIPREFFGSAKIVSLNSFFGCGKIGAEFLRLAQNSGMLTLADTTSLVPGNSLRDIADALPYLDYFVPSYAEASALAGREDPREIAQFFLSMGVKNVAIKLGAQGCLIHSPLEEKIIRGYPVSPVVDTTGCGDNFVAAFLASLVKGYTLEECAKFANAAGAINATRMGSNGAVQSFEQLIQFRKDRE</sequence>